<evidence type="ECO:0000259" key="2">
    <source>
        <dbReference type="PROSITE" id="PS50053"/>
    </source>
</evidence>
<dbReference type="AlphaFoldDB" id="A0A7L3FAV8"/>
<dbReference type="InterPro" id="IPR029071">
    <property type="entry name" value="Ubiquitin-like_domsf"/>
</dbReference>
<dbReference type="InterPro" id="IPR036770">
    <property type="entry name" value="Ankyrin_rpt-contain_sf"/>
</dbReference>
<dbReference type="SMART" id="SM00248">
    <property type="entry name" value="ANK"/>
    <property type="match status" value="2"/>
</dbReference>
<evidence type="ECO:0000313" key="3">
    <source>
        <dbReference type="EMBL" id="NXT77377.1"/>
    </source>
</evidence>
<dbReference type="SUPFAM" id="SSF48403">
    <property type="entry name" value="Ankyrin repeat"/>
    <property type="match status" value="1"/>
</dbReference>
<feature type="non-terminal residue" evidence="3">
    <location>
        <position position="220"/>
    </location>
</feature>
<dbReference type="PANTHER" id="PTHR22677">
    <property type="entry name" value="ANKYRIN REPEAT DOMAIN-CONTAINING PROTEIN 60"/>
    <property type="match status" value="1"/>
</dbReference>
<dbReference type="PANTHER" id="PTHR22677:SF3">
    <property type="entry name" value="ANKYRIN REPEAT DOMAIN-CONTAINING PROTEIN 60"/>
    <property type="match status" value="1"/>
</dbReference>
<dbReference type="InterPro" id="IPR002110">
    <property type="entry name" value="Ankyrin_rpt"/>
</dbReference>
<dbReference type="InterPro" id="IPR000626">
    <property type="entry name" value="Ubiquitin-like_dom"/>
</dbReference>
<comment type="caution">
    <text evidence="3">The sequence shown here is derived from an EMBL/GenBank/DDBJ whole genome shotgun (WGS) entry which is preliminary data.</text>
</comment>
<keyword evidence="1" id="KW-0040">ANK repeat</keyword>
<dbReference type="CDD" id="cd17063">
    <property type="entry name" value="Ubl_ANKRD60"/>
    <property type="match status" value="1"/>
</dbReference>
<protein>
    <submittedName>
        <fullName evidence="3">ANR60 protein</fullName>
    </submittedName>
</protein>
<proteinExistence type="predicted"/>
<dbReference type="PROSITE" id="PS50088">
    <property type="entry name" value="ANK_REPEAT"/>
    <property type="match status" value="2"/>
</dbReference>
<feature type="non-terminal residue" evidence="3">
    <location>
        <position position="1"/>
    </location>
</feature>
<keyword evidence="4" id="KW-1185">Reference proteome</keyword>
<accession>A0A7L3FAV8</accession>
<organism evidence="3 4">
    <name type="scientific">Zapornia atra</name>
    <name type="common">Henderson crake</name>
    <dbReference type="NCBI Taxonomy" id="2585822"/>
    <lineage>
        <taxon>Eukaryota</taxon>
        <taxon>Metazoa</taxon>
        <taxon>Chordata</taxon>
        <taxon>Craniata</taxon>
        <taxon>Vertebrata</taxon>
        <taxon>Euteleostomi</taxon>
        <taxon>Archelosauria</taxon>
        <taxon>Archosauria</taxon>
        <taxon>Dinosauria</taxon>
        <taxon>Saurischia</taxon>
        <taxon>Theropoda</taxon>
        <taxon>Coelurosauria</taxon>
        <taxon>Aves</taxon>
        <taxon>Neognathae</taxon>
        <taxon>Neoaves</taxon>
        <taxon>Gruiformes</taxon>
        <taxon>Rallidae</taxon>
        <taxon>Zapornia</taxon>
    </lineage>
</organism>
<evidence type="ECO:0000256" key="1">
    <source>
        <dbReference type="PROSITE-ProRule" id="PRU00023"/>
    </source>
</evidence>
<dbReference type="SUPFAM" id="SSF54236">
    <property type="entry name" value="Ubiquitin-like"/>
    <property type="match status" value="1"/>
</dbReference>
<dbReference type="InterPro" id="IPR039323">
    <property type="entry name" value="ANKRD_45/46/60"/>
</dbReference>
<dbReference type="PROSITE" id="PS50053">
    <property type="entry name" value="UBIQUITIN_2"/>
    <property type="match status" value="1"/>
</dbReference>
<dbReference type="Gene3D" id="1.25.40.20">
    <property type="entry name" value="Ankyrin repeat-containing domain"/>
    <property type="match status" value="1"/>
</dbReference>
<feature type="repeat" description="ANK" evidence="1">
    <location>
        <begin position="132"/>
        <end position="164"/>
    </location>
</feature>
<dbReference type="Gene3D" id="3.10.20.90">
    <property type="entry name" value="Phosphatidylinositol 3-kinase Catalytic Subunit, Chain A, domain 1"/>
    <property type="match status" value="1"/>
</dbReference>
<dbReference type="EMBL" id="VZTU01011185">
    <property type="protein sequence ID" value="NXT77377.1"/>
    <property type="molecule type" value="Genomic_DNA"/>
</dbReference>
<gene>
    <name evidence="3" type="primary">Ankrd60</name>
    <name evidence="3" type="ORF">ZAPATR_R11659</name>
</gene>
<sequence>SLPLHTFSAKLHLAETNEIFSLPQCRNDLSLKELKSHLELLTGIPRHFQRIQYLDEVDLSDESTLKDNDIVPGGTITMRIWQHDGWGLLVAAAVKGDTVKLAQLGVTKDLVGTTPYAELLGPEQKKEWAAHRAFVALFIASHRGHVETVRFLLRHGADLHSETPLGRTALHAAAVAGRCDCIELLLRHRAQAQGRDSEGHTAVSLARLWGQKESERTLVR</sequence>
<name>A0A7L3FAV8_9GRUI</name>
<evidence type="ECO:0000313" key="4">
    <source>
        <dbReference type="Proteomes" id="UP000557426"/>
    </source>
</evidence>
<dbReference type="PROSITE" id="PS50297">
    <property type="entry name" value="ANK_REP_REGION"/>
    <property type="match status" value="2"/>
</dbReference>
<dbReference type="Pfam" id="PF12796">
    <property type="entry name" value="Ank_2"/>
    <property type="match status" value="1"/>
</dbReference>
<feature type="domain" description="Ubiquitin-like" evidence="2">
    <location>
        <begin position="30"/>
        <end position="85"/>
    </location>
</feature>
<feature type="repeat" description="ANK" evidence="1">
    <location>
        <begin position="165"/>
        <end position="197"/>
    </location>
</feature>
<reference evidence="3 4" key="1">
    <citation type="submission" date="2019-09" db="EMBL/GenBank/DDBJ databases">
        <title>Bird 10,000 Genomes (B10K) Project - Family phase.</title>
        <authorList>
            <person name="Zhang G."/>
        </authorList>
    </citation>
    <scope>NUCLEOTIDE SEQUENCE [LARGE SCALE GENOMIC DNA]</scope>
    <source>
        <strain evidence="3">B10K-DU-011-47</strain>
        <tissue evidence="3">Mixed tissue sample</tissue>
    </source>
</reference>
<dbReference type="Proteomes" id="UP000557426">
    <property type="component" value="Unassembled WGS sequence"/>
</dbReference>